<dbReference type="AlphaFoldDB" id="A0AAJ1T140"/>
<dbReference type="EMBL" id="JAUSUC010000003">
    <property type="protein sequence ID" value="MDQ0214014.1"/>
    <property type="molecule type" value="Genomic_DNA"/>
</dbReference>
<dbReference type="GO" id="GO:0008168">
    <property type="term" value="F:methyltransferase activity"/>
    <property type="evidence" value="ECO:0007669"/>
    <property type="project" value="UniProtKB-KW"/>
</dbReference>
<protein>
    <submittedName>
        <fullName evidence="2">SAM-dependent methyltransferase</fullName>
    </submittedName>
</protein>
<keyword evidence="2" id="KW-0489">Methyltransferase</keyword>
<gene>
    <name evidence="2" type="ORF">J2S13_000409</name>
</gene>
<keyword evidence="3" id="KW-1185">Reference proteome</keyword>
<accession>A0AAJ1T140</accession>
<proteinExistence type="predicted"/>
<name>A0AAJ1T140_9BACI</name>
<dbReference type="InterPro" id="IPR041698">
    <property type="entry name" value="Methyltransf_25"/>
</dbReference>
<reference evidence="2" key="1">
    <citation type="submission" date="2023-07" db="EMBL/GenBank/DDBJ databases">
        <title>Genomic Encyclopedia of Type Strains, Phase IV (KMG-IV): sequencing the most valuable type-strain genomes for metagenomic binning, comparative biology and taxonomic classification.</title>
        <authorList>
            <person name="Goeker M."/>
        </authorList>
    </citation>
    <scope>NUCLEOTIDE SEQUENCE</scope>
    <source>
        <strain evidence="2">DSM 23947</strain>
    </source>
</reference>
<evidence type="ECO:0000313" key="3">
    <source>
        <dbReference type="Proteomes" id="UP001237207"/>
    </source>
</evidence>
<dbReference type="Proteomes" id="UP001237207">
    <property type="component" value="Unassembled WGS sequence"/>
</dbReference>
<dbReference type="Gene3D" id="2.20.130.10">
    <property type="entry name" value="CAC2371-like domains"/>
    <property type="match status" value="1"/>
</dbReference>
<feature type="domain" description="Methyltransferase" evidence="1">
    <location>
        <begin position="40"/>
        <end position="135"/>
    </location>
</feature>
<dbReference type="GO" id="GO:0032259">
    <property type="term" value="P:methylation"/>
    <property type="evidence" value="ECO:0007669"/>
    <property type="project" value="UniProtKB-KW"/>
</dbReference>
<keyword evidence="2" id="KW-0808">Transferase</keyword>
<evidence type="ECO:0000313" key="2">
    <source>
        <dbReference type="EMBL" id="MDQ0214014.1"/>
    </source>
</evidence>
<dbReference type="RefSeq" id="WP_307256018.1">
    <property type="nucleotide sequence ID" value="NZ_JAUSUC010000003.1"/>
</dbReference>
<dbReference type="SUPFAM" id="SSF53335">
    <property type="entry name" value="S-adenosyl-L-methionine-dependent methyltransferases"/>
    <property type="match status" value="1"/>
</dbReference>
<dbReference type="Gene3D" id="3.40.50.150">
    <property type="entry name" value="Vaccinia Virus protein VP39"/>
    <property type="match status" value="1"/>
</dbReference>
<dbReference type="Pfam" id="PF13649">
    <property type="entry name" value="Methyltransf_25"/>
    <property type="match status" value="1"/>
</dbReference>
<comment type="caution">
    <text evidence="2">The sequence shown here is derived from an EMBL/GenBank/DDBJ whole genome shotgun (WGS) entry which is preliminary data.</text>
</comment>
<dbReference type="CDD" id="cd02440">
    <property type="entry name" value="AdoMet_MTases"/>
    <property type="match status" value="1"/>
</dbReference>
<organism evidence="2 3">
    <name type="scientific">Oikeobacillus pervagus</name>
    <dbReference type="NCBI Taxonomy" id="1325931"/>
    <lineage>
        <taxon>Bacteria</taxon>
        <taxon>Bacillati</taxon>
        <taxon>Bacillota</taxon>
        <taxon>Bacilli</taxon>
        <taxon>Bacillales</taxon>
        <taxon>Bacillaceae</taxon>
        <taxon>Oikeobacillus</taxon>
    </lineage>
</organism>
<evidence type="ECO:0000259" key="1">
    <source>
        <dbReference type="Pfam" id="PF13649"/>
    </source>
</evidence>
<sequence>MVSFYGKLSAEVYDLDKFIGKSFGDVEYYSERLKDIKGRILEPAVGNGRILIPLLEKGLNIEGFDLSLDMLNLCKKHCAERGLSPRLSQLNMSDFSLEQRYEAIIVPTGSFLLLHQREDSLNALRCFYEHLEMGGRLILDLFLPESFQTGYVSTRMIKNQEGDSITLEEILVDVDQINQFTVTHNKYQKWRHSKLVDTELEYFPLRWYGVEEFRSILKNIGFRDVVVSSNYQFNTFPTNKNQIITYEAVKK</sequence>
<dbReference type="InterPro" id="IPR029063">
    <property type="entry name" value="SAM-dependent_MTases_sf"/>
</dbReference>